<evidence type="ECO:0000256" key="6">
    <source>
        <dbReference type="PROSITE-ProRule" id="PRU00339"/>
    </source>
</evidence>
<dbReference type="Pfam" id="PF13432">
    <property type="entry name" value="TPR_16"/>
    <property type="match status" value="1"/>
</dbReference>
<feature type="repeat" description="TPR" evidence="6">
    <location>
        <begin position="248"/>
        <end position="281"/>
    </location>
</feature>
<comment type="similarity">
    <text evidence="5">Belongs to the IFIT family.</text>
</comment>
<reference evidence="7" key="1">
    <citation type="submission" date="2019-09" db="EMBL/GenBank/DDBJ databases">
        <title>Bird 10,000 Genomes (B10K) Project - Family phase.</title>
        <authorList>
            <person name="Zhang G."/>
        </authorList>
    </citation>
    <scope>NUCLEOTIDE SEQUENCE</scope>
    <source>
        <strain evidence="7">OUT-0024</strain>
        <tissue evidence="7">Muscle</tissue>
    </source>
</reference>
<evidence type="ECO:0000256" key="2">
    <source>
        <dbReference type="ARBA" id="ARBA00022737"/>
    </source>
</evidence>
<organism evidence="7 8">
    <name type="scientific">Tychaedon coryphoeus</name>
    <name type="common">Karoo scrub-robin</name>
    <name type="synonym">Erythropygia coryphaeus</name>
    <dbReference type="NCBI Taxonomy" id="614051"/>
    <lineage>
        <taxon>Eukaryota</taxon>
        <taxon>Metazoa</taxon>
        <taxon>Chordata</taxon>
        <taxon>Craniata</taxon>
        <taxon>Vertebrata</taxon>
        <taxon>Euteleostomi</taxon>
        <taxon>Archelosauria</taxon>
        <taxon>Archosauria</taxon>
        <taxon>Dinosauria</taxon>
        <taxon>Saurischia</taxon>
        <taxon>Theropoda</taxon>
        <taxon>Coelurosauria</taxon>
        <taxon>Aves</taxon>
        <taxon>Neognathae</taxon>
        <taxon>Neoaves</taxon>
        <taxon>Telluraves</taxon>
        <taxon>Australaves</taxon>
        <taxon>Passeriformes</taxon>
        <taxon>Muscicapidae</taxon>
        <taxon>Cercotrichas</taxon>
    </lineage>
</organism>
<name>A0A851QYE8_TYCCO</name>
<comment type="caution">
    <text evidence="7">The sequence shown here is derived from an EMBL/GenBank/DDBJ whole genome shotgun (WGS) entry which is preliminary data.</text>
</comment>
<evidence type="ECO:0000313" key="7">
    <source>
        <dbReference type="EMBL" id="NXC82754.1"/>
    </source>
</evidence>
<protein>
    <submittedName>
        <fullName evidence="7">IFIT5 protein</fullName>
    </submittedName>
</protein>
<dbReference type="Pfam" id="PF13414">
    <property type="entry name" value="TPR_11"/>
    <property type="match status" value="1"/>
</dbReference>
<keyword evidence="8" id="KW-1185">Reference proteome</keyword>
<dbReference type="SMART" id="SM00028">
    <property type="entry name" value="TPR"/>
    <property type="match status" value="7"/>
</dbReference>
<dbReference type="Proteomes" id="UP000631545">
    <property type="component" value="Unassembled WGS sequence"/>
</dbReference>
<dbReference type="SUPFAM" id="SSF48452">
    <property type="entry name" value="TPR-like"/>
    <property type="match status" value="3"/>
</dbReference>
<dbReference type="InterPro" id="IPR019734">
    <property type="entry name" value="TPR_rpt"/>
</dbReference>
<feature type="repeat" description="TPR" evidence="6">
    <location>
        <begin position="429"/>
        <end position="462"/>
    </location>
</feature>
<evidence type="ECO:0000256" key="1">
    <source>
        <dbReference type="ARBA" id="ARBA00022588"/>
    </source>
</evidence>
<feature type="non-terminal residue" evidence="7">
    <location>
        <position position="476"/>
    </location>
</feature>
<dbReference type="PANTHER" id="PTHR10271">
    <property type="entry name" value="INTERFERON-INDUCED PROTEIN WITH TETRATRICOPEPTIDE REPEATS"/>
    <property type="match status" value="1"/>
</dbReference>
<dbReference type="PROSITE" id="PS50005">
    <property type="entry name" value="TPR"/>
    <property type="match status" value="3"/>
</dbReference>
<keyword evidence="3 6" id="KW-0802">TPR repeat</keyword>
<dbReference type="Pfam" id="PF13428">
    <property type="entry name" value="TPR_14"/>
    <property type="match status" value="1"/>
</dbReference>
<dbReference type="EMBL" id="WBND01000161">
    <property type="protein sequence ID" value="NXC82754.1"/>
    <property type="molecule type" value="Genomic_DNA"/>
</dbReference>
<evidence type="ECO:0000256" key="3">
    <source>
        <dbReference type="ARBA" id="ARBA00022803"/>
    </source>
</evidence>
<dbReference type="Pfam" id="PF13181">
    <property type="entry name" value="TPR_8"/>
    <property type="match status" value="1"/>
</dbReference>
<sequence length="476" mass="55234">STISKDSLKTSLLQLECHFTWNLQKEDVALDTLEETILDHIKFVKECNITDYNILSYVCHLKNSNEEGLRNLQKAEEAIQEHHPGEIARRSLVTWGNYAWIYYHMQRYEEAQTYVSKVENSCKKLSSTADGKIQLPEVCAEQGWASLRFGKNYFERAKDWFENALKSEPNNPDFNAGYAIAMFRLDSSAERDNKRLRPCLEALKQAVELNPNNTTLLALLALHLQRLKRAREGERYIEEGLQKTPDFPVFLRYAASFYRKRGEVDKAEKILKRALALTPNSVIVHHQLGLCYKFKIIDLKKARYPPQKEVDNLIELAIFHLKIVIDKKPVFFSAYSDLGEIYALGKRYEEAEKVFQEVLQRNDVFCDVKQGIYFSYGNFQQFYMKSESKAIKYYIEGLKMENDSYRRKQCSEAVEKLLQQKIRRGLGHATDFGTSGLVHKLNGRRQEAIECYEKALALDPNNEEYLNALAELQLSI</sequence>
<keyword evidence="2" id="KW-0677">Repeat</keyword>
<dbReference type="Gene3D" id="1.25.40.10">
    <property type="entry name" value="Tetratricopeptide repeat domain"/>
    <property type="match status" value="3"/>
</dbReference>
<dbReference type="InterPro" id="IPR011990">
    <property type="entry name" value="TPR-like_helical_dom_sf"/>
</dbReference>
<evidence type="ECO:0000256" key="4">
    <source>
        <dbReference type="ARBA" id="ARBA00022859"/>
    </source>
</evidence>
<dbReference type="GO" id="GO:0045087">
    <property type="term" value="P:innate immune response"/>
    <property type="evidence" value="ECO:0007669"/>
    <property type="project" value="UniProtKB-KW"/>
</dbReference>
<keyword evidence="4" id="KW-0391">Immunity</keyword>
<feature type="repeat" description="TPR" evidence="6">
    <location>
        <begin position="332"/>
        <end position="365"/>
    </location>
</feature>
<dbReference type="GO" id="GO:0005829">
    <property type="term" value="C:cytosol"/>
    <property type="evidence" value="ECO:0007669"/>
    <property type="project" value="TreeGrafter"/>
</dbReference>
<proteinExistence type="inferred from homology"/>
<dbReference type="FunFam" id="1.25.40.10:FF:000036">
    <property type="entry name" value="interferon-induced protein with tetratricopeptide repeats 5"/>
    <property type="match status" value="1"/>
</dbReference>
<evidence type="ECO:0000313" key="8">
    <source>
        <dbReference type="Proteomes" id="UP000631545"/>
    </source>
</evidence>
<evidence type="ECO:0000256" key="5">
    <source>
        <dbReference type="ARBA" id="ARBA00038336"/>
    </source>
</evidence>
<accession>A0A851QYE8</accession>
<dbReference type="AlphaFoldDB" id="A0A851QYE8"/>
<feature type="non-terminal residue" evidence="7">
    <location>
        <position position="1"/>
    </location>
</feature>
<dbReference type="PANTHER" id="PTHR10271:SF0">
    <property type="entry name" value="INTERFERON-INDUCED PROTEIN WITH TETRATRICOPEPTIDE REPEATS 5"/>
    <property type="match status" value="1"/>
</dbReference>
<keyword evidence="1" id="KW-0399">Innate immunity</keyword>
<gene>
    <name evidence="7" type="primary">Ifit5</name>
    <name evidence="7" type="ORF">CERCOR_R00306</name>
</gene>
<dbReference type="GO" id="GO:0051607">
    <property type="term" value="P:defense response to virus"/>
    <property type="evidence" value="ECO:0007669"/>
    <property type="project" value="TreeGrafter"/>
</dbReference>